<evidence type="ECO:0000256" key="1">
    <source>
        <dbReference type="SAM" id="MobiDB-lite"/>
    </source>
</evidence>
<feature type="chain" id="PRO_5043004890" description="GPI anchored protein" evidence="2">
    <location>
        <begin position="19"/>
        <end position="216"/>
    </location>
</feature>
<evidence type="ECO:0000313" key="3">
    <source>
        <dbReference type="EMBL" id="KAF4203968.1"/>
    </source>
</evidence>
<feature type="region of interest" description="Disordered" evidence="1">
    <location>
        <begin position="163"/>
        <end position="191"/>
    </location>
</feature>
<name>A0AAN5YLY1_ASPLE</name>
<evidence type="ECO:0008006" key="5">
    <source>
        <dbReference type="Google" id="ProtNLM"/>
    </source>
</evidence>
<evidence type="ECO:0000313" key="4">
    <source>
        <dbReference type="Proteomes" id="UP000649114"/>
    </source>
</evidence>
<keyword evidence="2" id="KW-0732">Signal</keyword>
<gene>
    <name evidence="3" type="ORF">CNMCM8927_008009</name>
</gene>
<dbReference type="EMBL" id="JAAAPU010000068">
    <property type="protein sequence ID" value="KAF4203968.1"/>
    <property type="molecule type" value="Genomic_DNA"/>
</dbReference>
<comment type="caution">
    <text evidence="3">The sequence shown here is derived from an EMBL/GenBank/DDBJ whole genome shotgun (WGS) entry which is preliminary data.</text>
</comment>
<dbReference type="Proteomes" id="UP000649114">
    <property type="component" value="Unassembled WGS sequence"/>
</dbReference>
<dbReference type="AlphaFoldDB" id="A0AAN5YLY1"/>
<protein>
    <recommendedName>
        <fullName evidence="5">GPI anchored protein</fullName>
    </recommendedName>
</protein>
<dbReference type="PANTHER" id="PTHR40640:SF2">
    <property type="entry name" value="GPI ANCHORED PROTEIN-RELATED"/>
    <property type="match status" value="1"/>
</dbReference>
<accession>A0AAN5YLY1</accession>
<sequence>MLASQLLLSLAAAGLVSAQNTVTSMLIYGADPQPLVASIVGSDATATTYSINCPPGTDSSDCGMGPGLTLVAGPTTTVLKMDEPEEDFHWTVSCSVGGTTTAVCTETASGAAANFPGVSSSMFSNDLPLMAVTITAGSGAGPSAKPATATASATATATTAATATATASGKSTASQDASKSSSTGSSAVSTGGMPRVTGGAAGLLGAAALALGVFAL</sequence>
<reference evidence="3" key="1">
    <citation type="journal article" date="2020" name="bioRxiv">
        <title>Genomic and phenotypic heterogeneity of clinical isolates of the human pathogens Aspergillus fumigatus, Aspergillus lentulus and Aspergillus fumigatiaffinis.</title>
        <authorList>
            <person name="dos Santos R.A.C."/>
            <person name="Steenwyk J.L."/>
            <person name="Rivero-Menendez O."/>
            <person name="Mead M.E."/>
            <person name="Silva L.P."/>
            <person name="Bastos R.W."/>
            <person name="Alastruey-Izquierdo A."/>
            <person name="Goldman G.H."/>
            <person name="Rokas A."/>
        </authorList>
    </citation>
    <scope>NUCLEOTIDE SEQUENCE</scope>
    <source>
        <strain evidence="3">CNM-CM8927</strain>
    </source>
</reference>
<organism evidence="3 4">
    <name type="scientific">Aspergillus lentulus</name>
    <dbReference type="NCBI Taxonomy" id="293939"/>
    <lineage>
        <taxon>Eukaryota</taxon>
        <taxon>Fungi</taxon>
        <taxon>Dikarya</taxon>
        <taxon>Ascomycota</taxon>
        <taxon>Pezizomycotina</taxon>
        <taxon>Eurotiomycetes</taxon>
        <taxon>Eurotiomycetidae</taxon>
        <taxon>Eurotiales</taxon>
        <taxon>Aspergillaceae</taxon>
        <taxon>Aspergillus</taxon>
        <taxon>Aspergillus subgen. Fumigati</taxon>
    </lineage>
</organism>
<feature type="signal peptide" evidence="2">
    <location>
        <begin position="1"/>
        <end position="18"/>
    </location>
</feature>
<reference evidence="3" key="2">
    <citation type="submission" date="2020-04" db="EMBL/GenBank/DDBJ databases">
        <authorList>
            <person name="Santos R.A.C."/>
            <person name="Steenwyk J.L."/>
            <person name="Rivero-Menendez O."/>
            <person name="Mead M.E."/>
            <person name="Silva L.P."/>
            <person name="Bastos R.W."/>
            <person name="Alastruey-Izquierdo A."/>
            <person name="Goldman G.H."/>
            <person name="Rokas A."/>
        </authorList>
    </citation>
    <scope>NUCLEOTIDE SEQUENCE</scope>
    <source>
        <strain evidence="3">CNM-CM8927</strain>
    </source>
</reference>
<dbReference type="PANTHER" id="PTHR40640">
    <property type="entry name" value="ANCHORED GLYCOPROTEIN, PUTATIVE (AFU_ORTHOLOGUE AFUA_8G04860)-RELATED"/>
    <property type="match status" value="1"/>
</dbReference>
<evidence type="ECO:0000256" key="2">
    <source>
        <dbReference type="SAM" id="SignalP"/>
    </source>
</evidence>
<proteinExistence type="predicted"/>